<gene>
    <name evidence="1" type="ORF">C7I36_11660</name>
</gene>
<name>A0A2P7QQM0_9GAMM</name>
<accession>A0A2P7QQM0</accession>
<organism evidence="1 2">
    <name type="scientific">Zobellella taiwanensis</name>
    <dbReference type="NCBI Taxonomy" id="347535"/>
    <lineage>
        <taxon>Bacteria</taxon>
        <taxon>Pseudomonadati</taxon>
        <taxon>Pseudomonadota</taxon>
        <taxon>Gammaproteobacteria</taxon>
        <taxon>Aeromonadales</taxon>
        <taxon>Aeromonadaceae</taxon>
        <taxon>Zobellella</taxon>
    </lineage>
</organism>
<keyword evidence="2" id="KW-1185">Reference proteome</keyword>
<dbReference type="Proteomes" id="UP000242181">
    <property type="component" value="Unassembled WGS sequence"/>
</dbReference>
<sequence length="59" mass="6854">MTEEDRLMLFGELMRDTDTGSSTPFCDDCYPLELLLWLQREQQRQETPAEPFPVEAMAA</sequence>
<comment type="caution">
    <text evidence="1">The sequence shown here is derived from an EMBL/GenBank/DDBJ whole genome shotgun (WGS) entry which is preliminary data.</text>
</comment>
<reference evidence="1 2" key="1">
    <citation type="submission" date="2018-03" db="EMBL/GenBank/DDBJ databases">
        <title>The draft genome of Zobellella taiwanensis JCM 13381.</title>
        <authorList>
            <person name="Liu L."/>
            <person name="Li L."/>
            <person name="Wang T."/>
            <person name="Zhang X."/>
            <person name="Liang L."/>
        </authorList>
    </citation>
    <scope>NUCLEOTIDE SEQUENCE [LARGE SCALE GENOMIC DNA]</scope>
    <source>
        <strain evidence="1 2">JCM 13381</strain>
    </source>
</reference>
<protein>
    <submittedName>
        <fullName evidence="1">Uncharacterized protein</fullName>
    </submittedName>
</protein>
<proteinExistence type="predicted"/>
<dbReference type="EMBL" id="PXYH01000015">
    <property type="protein sequence ID" value="PSJ40273.1"/>
    <property type="molecule type" value="Genomic_DNA"/>
</dbReference>
<dbReference type="AlphaFoldDB" id="A0A2P7QQM0"/>
<evidence type="ECO:0000313" key="2">
    <source>
        <dbReference type="Proteomes" id="UP000242181"/>
    </source>
</evidence>
<evidence type="ECO:0000313" key="1">
    <source>
        <dbReference type="EMBL" id="PSJ40273.1"/>
    </source>
</evidence>